<evidence type="ECO:0000313" key="1">
    <source>
        <dbReference type="EnsemblPlants" id="PGSC0003DMT400094989"/>
    </source>
</evidence>
<reference evidence="2" key="1">
    <citation type="journal article" date="2011" name="Nature">
        <title>Genome sequence and analysis of the tuber crop potato.</title>
        <authorList>
            <consortium name="The Potato Genome Sequencing Consortium"/>
        </authorList>
    </citation>
    <scope>NUCLEOTIDE SEQUENCE [LARGE SCALE GENOMIC DNA]</scope>
    <source>
        <strain evidence="2">cv. DM1-3 516 R44</strain>
    </source>
</reference>
<protein>
    <submittedName>
        <fullName evidence="1">Uncharacterized protein</fullName>
    </submittedName>
</protein>
<dbReference type="AlphaFoldDB" id="M1DVB8"/>
<dbReference type="InParanoid" id="M1DVB8"/>
<accession>M1DVB8</accession>
<organism evidence="1 2">
    <name type="scientific">Solanum tuberosum</name>
    <name type="common">Potato</name>
    <dbReference type="NCBI Taxonomy" id="4113"/>
    <lineage>
        <taxon>Eukaryota</taxon>
        <taxon>Viridiplantae</taxon>
        <taxon>Streptophyta</taxon>
        <taxon>Embryophyta</taxon>
        <taxon>Tracheophyta</taxon>
        <taxon>Spermatophyta</taxon>
        <taxon>Magnoliopsida</taxon>
        <taxon>eudicotyledons</taxon>
        <taxon>Gunneridae</taxon>
        <taxon>Pentapetalae</taxon>
        <taxon>asterids</taxon>
        <taxon>lamiids</taxon>
        <taxon>Solanales</taxon>
        <taxon>Solanaceae</taxon>
        <taxon>Solanoideae</taxon>
        <taxon>Solaneae</taxon>
        <taxon>Solanum</taxon>
    </lineage>
</organism>
<dbReference type="Proteomes" id="UP000011115">
    <property type="component" value="Unassembled WGS sequence"/>
</dbReference>
<dbReference type="HOGENOM" id="CLU_1931269_0_0_1"/>
<proteinExistence type="predicted"/>
<dbReference type="Gramene" id="PGSC0003DMT400094989">
    <property type="protein sequence ID" value="PGSC0003DMT400094989"/>
    <property type="gene ID" value="PGSC0003DMG400044560"/>
</dbReference>
<dbReference type="EnsemblPlants" id="PGSC0003DMT400094989">
    <property type="protein sequence ID" value="PGSC0003DMT400094989"/>
    <property type="gene ID" value="PGSC0003DMG400044560"/>
</dbReference>
<name>M1DVB8_SOLTU</name>
<reference evidence="1" key="2">
    <citation type="submission" date="2015-06" db="UniProtKB">
        <authorList>
            <consortium name="EnsemblPlants"/>
        </authorList>
    </citation>
    <scope>IDENTIFICATION</scope>
    <source>
        <strain evidence="1">DM1-3 516 R44</strain>
    </source>
</reference>
<dbReference type="PaxDb" id="4113-PGSC0003DMT400094989"/>
<sequence>MKIFIAIAKPRDATLSLRKSNYLNRRGQPSQIAYHDRDKKAMRPRCVGSGASTGEATHGRGLTHGLLVIAYYEKFTFCMISIIYALLSYLGPIHHVTPRIYLGSWQIWYSNHKVEKDPRKSQKPHRVESYS</sequence>
<keyword evidence="2" id="KW-1185">Reference proteome</keyword>
<evidence type="ECO:0000313" key="2">
    <source>
        <dbReference type="Proteomes" id="UP000011115"/>
    </source>
</evidence>